<dbReference type="InterPro" id="IPR029058">
    <property type="entry name" value="AB_hydrolase_fold"/>
</dbReference>
<keyword evidence="2" id="KW-0732">Signal</keyword>
<evidence type="ECO:0000259" key="3">
    <source>
        <dbReference type="Pfam" id="PF00326"/>
    </source>
</evidence>
<sequence>MKKWNLGAALLLAVSGAASAQVDVDAYIKRDQFTDIKLSPTGEYIAATVPLEDRTMLAILRRSDNAMTAKFGLGQNSHVQDFAWSSDKRVVIAIGEKDGLLEEPQATGELYAIDADGNKPQILIGYRAEGSGLGTRIQTRKAELVGASVVDLLPNDERNIVINVWGAGEARFTSAERLDTTTGGRFPLVKSPVRNSRFATDNAGVVRFAWGSASDNANKLYYRDGDGSEWRMVHDEGQAGTIEWPIGFSEDNRVAYLEVENRQGPNAIVAWDIAANTRKVVLQDAVSDPGTILYRPNSQVPVGALVTGEKTKTVFFEPEGADARLYHSLEAAFGSAVLITSTDKTGNLLLVQSWTDGNPGDFYLFDKAAKKASHVASRKAWFDPDKTAQVEPITLKARDGLALHGYITRPRGSQGKALPMVVMPHGGPFGVHDAWRFDNDAQMLAAAGYAVLQVNYRGSGNYGRAFEEAGAQQWGKAMQDDVTDATRWAIQQGYADASRVCIYGASYGGYAALMGVAKEPGLYKCAAGYVGIYDLPMRYARGAAQETLSGETWLREWMGKPETLADVSPVNLAAQIKVPVFLAAGGEDEIAPIEHTRKMEASLRKAGVPVQTLYYPTEGHGFYTPEHQREYYTQLLAFLSKSLGGQPAKAAGAQP</sequence>
<dbReference type="AlphaFoldDB" id="A0A0R0AQ97"/>
<evidence type="ECO:0000313" key="4">
    <source>
        <dbReference type="EMBL" id="KRG43153.1"/>
    </source>
</evidence>
<protein>
    <submittedName>
        <fullName evidence="4">Peptidase S9</fullName>
    </submittedName>
</protein>
<comment type="caution">
    <text evidence="4">The sequence shown here is derived from an EMBL/GenBank/DDBJ whole genome shotgun (WGS) entry which is preliminary data.</text>
</comment>
<gene>
    <name evidence="4" type="ORF">ARC20_10220</name>
</gene>
<accession>A0A0R0AQ97</accession>
<organism evidence="4 5">
    <name type="scientific">Stenotrophomonas panacihumi</name>
    <dbReference type="NCBI Taxonomy" id="676599"/>
    <lineage>
        <taxon>Bacteria</taxon>
        <taxon>Pseudomonadati</taxon>
        <taxon>Pseudomonadota</taxon>
        <taxon>Gammaproteobacteria</taxon>
        <taxon>Lysobacterales</taxon>
        <taxon>Lysobacteraceae</taxon>
        <taxon>Stenotrophomonas</taxon>
    </lineage>
</organism>
<feature type="chain" id="PRO_5006391142" evidence="2">
    <location>
        <begin position="21"/>
        <end position="655"/>
    </location>
</feature>
<name>A0A0R0AQ97_9GAMM</name>
<evidence type="ECO:0000256" key="2">
    <source>
        <dbReference type="SAM" id="SignalP"/>
    </source>
</evidence>
<dbReference type="InterPro" id="IPR001375">
    <property type="entry name" value="Peptidase_S9_cat"/>
</dbReference>
<keyword evidence="5" id="KW-1185">Reference proteome</keyword>
<dbReference type="SUPFAM" id="SSF53474">
    <property type="entry name" value="alpha/beta-Hydrolases"/>
    <property type="match status" value="1"/>
</dbReference>
<feature type="signal peptide" evidence="2">
    <location>
        <begin position="1"/>
        <end position="20"/>
    </location>
</feature>
<keyword evidence="1" id="KW-0378">Hydrolase</keyword>
<dbReference type="Gene3D" id="3.40.50.1820">
    <property type="entry name" value="alpha/beta hydrolase"/>
    <property type="match status" value="1"/>
</dbReference>
<proteinExistence type="predicted"/>
<evidence type="ECO:0000256" key="1">
    <source>
        <dbReference type="ARBA" id="ARBA00022801"/>
    </source>
</evidence>
<feature type="domain" description="Peptidase S9 prolyl oligopeptidase catalytic" evidence="3">
    <location>
        <begin position="435"/>
        <end position="645"/>
    </location>
</feature>
<dbReference type="OrthoDB" id="4269629at2"/>
<dbReference type="PANTHER" id="PTHR42776:SF27">
    <property type="entry name" value="DIPEPTIDYL PEPTIDASE FAMILY MEMBER 6"/>
    <property type="match status" value="1"/>
</dbReference>
<dbReference type="PANTHER" id="PTHR42776">
    <property type="entry name" value="SERINE PEPTIDASE S9 FAMILY MEMBER"/>
    <property type="match status" value="1"/>
</dbReference>
<dbReference type="Proteomes" id="UP000051802">
    <property type="component" value="Unassembled WGS sequence"/>
</dbReference>
<dbReference type="GO" id="GO:0006508">
    <property type="term" value="P:proteolysis"/>
    <property type="evidence" value="ECO:0007669"/>
    <property type="project" value="InterPro"/>
</dbReference>
<dbReference type="SUPFAM" id="SSF82171">
    <property type="entry name" value="DPP6 N-terminal domain-like"/>
    <property type="match status" value="1"/>
</dbReference>
<evidence type="ECO:0000313" key="5">
    <source>
        <dbReference type="Proteomes" id="UP000051802"/>
    </source>
</evidence>
<dbReference type="Pfam" id="PF00326">
    <property type="entry name" value="Peptidase_S9"/>
    <property type="match status" value="1"/>
</dbReference>
<dbReference type="EMBL" id="LLXU01000077">
    <property type="protein sequence ID" value="KRG43153.1"/>
    <property type="molecule type" value="Genomic_DNA"/>
</dbReference>
<dbReference type="RefSeq" id="WP_057646590.1">
    <property type="nucleotide sequence ID" value="NZ_LLXU01000077.1"/>
</dbReference>
<dbReference type="STRING" id="676599.ARC20_10220"/>
<reference evidence="4 5" key="1">
    <citation type="submission" date="2015-10" db="EMBL/GenBank/DDBJ databases">
        <title>Genome sequencing and analysis of members of genus Stenotrophomonas.</title>
        <authorList>
            <person name="Patil P.P."/>
            <person name="Midha S."/>
            <person name="Patil P.B."/>
        </authorList>
    </citation>
    <scope>NUCLEOTIDE SEQUENCE [LARGE SCALE GENOMIC DNA]</scope>
    <source>
        <strain evidence="4 5">JCM 16536</strain>
    </source>
</reference>
<dbReference type="GO" id="GO:0004252">
    <property type="term" value="F:serine-type endopeptidase activity"/>
    <property type="evidence" value="ECO:0007669"/>
    <property type="project" value="TreeGrafter"/>
</dbReference>